<dbReference type="GO" id="GO:0004521">
    <property type="term" value="F:RNA endonuclease activity"/>
    <property type="evidence" value="ECO:0007669"/>
    <property type="project" value="UniProtKB-UniRule"/>
</dbReference>
<dbReference type="AlphaFoldDB" id="A0A5M7CE47"/>
<dbReference type="GO" id="GO:0016787">
    <property type="term" value="F:hydrolase activity"/>
    <property type="evidence" value="ECO:0007669"/>
    <property type="project" value="UniProtKB-KW"/>
</dbReference>
<sequence>MELLVTYDVDTTTPAGRRRLRQVAKICESYGIRVQKSVFEIVCTDADWITMRHRLLDIISTEHDSIRIYTLHRGTLDTAQHLGHSPPAPHHDPLIY</sequence>
<dbReference type="InterPro" id="IPR019199">
    <property type="entry name" value="Virulence_VapD/CRISPR_Cas2"/>
</dbReference>
<protein>
    <recommendedName>
        <fullName evidence="9">CRISPR-associated endoribonuclease Cas2</fullName>
        <ecNumber evidence="9">3.1.-.-</ecNumber>
    </recommendedName>
</protein>
<dbReference type="RefSeq" id="WP_150064450.1">
    <property type="nucleotide sequence ID" value="NZ_JBEPDJ010000001.1"/>
</dbReference>
<dbReference type="EMBL" id="VWPH01000001">
    <property type="protein sequence ID" value="KAA5837944.1"/>
    <property type="molecule type" value="Genomic_DNA"/>
</dbReference>
<evidence type="ECO:0000313" key="12">
    <source>
        <dbReference type="Proteomes" id="UP000323946"/>
    </source>
</evidence>
<dbReference type="Gene3D" id="3.30.70.240">
    <property type="match status" value="1"/>
</dbReference>
<dbReference type="PIRSF" id="PIRSF032582">
    <property type="entry name" value="Cas2"/>
    <property type="match status" value="1"/>
</dbReference>
<dbReference type="SMR" id="A0A5M7CE47"/>
<dbReference type="PANTHER" id="PTHR34405:SF3">
    <property type="entry name" value="CRISPR-ASSOCIATED ENDORIBONUCLEASE CAS2 3"/>
    <property type="match status" value="1"/>
</dbReference>
<reference evidence="11 12" key="1">
    <citation type="submission" date="2019-09" db="EMBL/GenBank/DDBJ databases">
        <title>Draft genome sequence of the thermophilic Saccharopolyspora hirsuta VKM Ac-666T.</title>
        <authorList>
            <person name="Lobastova T.G."/>
            <person name="Fokina V."/>
            <person name="Bragin E.Y."/>
            <person name="Shtratnikova V.Y."/>
            <person name="Starodumova I.P."/>
            <person name="Tarlachkov S.V."/>
            <person name="Donova M.V."/>
        </authorList>
    </citation>
    <scope>NUCLEOTIDE SEQUENCE [LARGE SCALE GENOMIC DNA]</scope>
    <source>
        <strain evidence="11 12">VKM Ac-666</strain>
    </source>
</reference>
<evidence type="ECO:0000256" key="4">
    <source>
        <dbReference type="ARBA" id="ARBA00022723"/>
    </source>
</evidence>
<evidence type="ECO:0000256" key="1">
    <source>
        <dbReference type="ARBA" id="ARBA00001946"/>
    </source>
</evidence>
<keyword evidence="6 9" id="KW-0378">Hydrolase</keyword>
<keyword evidence="12" id="KW-1185">Reference proteome</keyword>
<dbReference type="PANTHER" id="PTHR34405">
    <property type="entry name" value="CRISPR-ASSOCIATED ENDORIBONUCLEASE CAS2"/>
    <property type="match status" value="1"/>
</dbReference>
<proteinExistence type="inferred from homology"/>
<evidence type="ECO:0000256" key="10">
    <source>
        <dbReference type="PIRNR" id="PIRNR032582"/>
    </source>
</evidence>
<comment type="similarity">
    <text evidence="2 9 10">Belongs to the CRISPR-associated endoribonuclease Cas2 protein family.</text>
</comment>
<gene>
    <name evidence="9 11" type="primary">cas2</name>
    <name evidence="11" type="ORF">F1721_00220</name>
</gene>
<dbReference type="HAMAP" id="MF_01471">
    <property type="entry name" value="Cas2"/>
    <property type="match status" value="1"/>
</dbReference>
<keyword evidence="5 9" id="KW-0255">Endonuclease</keyword>
<dbReference type="OrthoDB" id="9798176at2"/>
<dbReference type="GO" id="GO:0046872">
    <property type="term" value="F:metal ion binding"/>
    <property type="evidence" value="ECO:0007669"/>
    <property type="project" value="UniProtKB-UniRule"/>
</dbReference>
<dbReference type="Pfam" id="PF09827">
    <property type="entry name" value="CRISPR_Cas2"/>
    <property type="match status" value="1"/>
</dbReference>
<feature type="binding site" evidence="9">
    <location>
        <position position="8"/>
    </location>
    <ligand>
        <name>Mg(2+)</name>
        <dbReference type="ChEBI" id="CHEBI:18420"/>
        <note>catalytic</note>
    </ligand>
</feature>
<dbReference type="Proteomes" id="UP000323946">
    <property type="component" value="Unassembled WGS sequence"/>
</dbReference>
<evidence type="ECO:0000256" key="9">
    <source>
        <dbReference type="HAMAP-Rule" id="MF_01471"/>
    </source>
</evidence>
<dbReference type="GO" id="GO:0051607">
    <property type="term" value="P:defense response to virus"/>
    <property type="evidence" value="ECO:0007669"/>
    <property type="project" value="UniProtKB-UniRule"/>
</dbReference>
<keyword evidence="7 9" id="KW-0460">Magnesium</keyword>
<comment type="subunit">
    <text evidence="9">Homodimer, forms a heterotetramer with a Cas1 homodimer.</text>
</comment>
<dbReference type="InterPro" id="IPR021127">
    <property type="entry name" value="CRISPR_associated_Cas2"/>
</dbReference>
<dbReference type="EC" id="3.1.-.-" evidence="9"/>
<dbReference type="SUPFAM" id="SSF143430">
    <property type="entry name" value="TTP0101/SSO1404-like"/>
    <property type="match status" value="1"/>
</dbReference>
<evidence type="ECO:0000256" key="2">
    <source>
        <dbReference type="ARBA" id="ARBA00009959"/>
    </source>
</evidence>
<comment type="cofactor">
    <cofactor evidence="1 9">
        <name>Mg(2+)</name>
        <dbReference type="ChEBI" id="CHEBI:18420"/>
    </cofactor>
</comment>
<accession>A0A5M7CE47</accession>
<evidence type="ECO:0000256" key="7">
    <source>
        <dbReference type="ARBA" id="ARBA00022842"/>
    </source>
</evidence>
<evidence type="ECO:0000256" key="6">
    <source>
        <dbReference type="ARBA" id="ARBA00022801"/>
    </source>
</evidence>
<name>A0A5M7CE47_SACHI</name>
<keyword evidence="3 9" id="KW-0540">Nuclease</keyword>
<evidence type="ECO:0000256" key="5">
    <source>
        <dbReference type="ARBA" id="ARBA00022759"/>
    </source>
</evidence>
<dbReference type="CDD" id="cd09725">
    <property type="entry name" value="Cas2_I_II_III"/>
    <property type="match status" value="1"/>
</dbReference>
<evidence type="ECO:0000256" key="3">
    <source>
        <dbReference type="ARBA" id="ARBA00022722"/>
    </source>
</evidence>
<dbReference type="GO" id="GO:0043571">
    <property type="term" value="P:maintenance of CRISPR repeat elements"/>
    <property type="evidence" value="ECO:0007669"/>
    <property type="project" value="UniProtKB-UniRule"/>
</dbReference>
<evidence type="ECO:0000313" key="11">
    <source>
        <dbReference type="EMBL" id="KAA5837944.1"/>
    </source>
</evidence>
<keyword evidence="8 9" id="KW-0051">Antiviral defense</keyword>
<organism evidence="11 12">
    <name type="scientific">Saccharopolyspora hirsuta</name>
    <dbReference type="NCBI Taxonomy" id="1837"/>
    <lineage>
        <taxon>Bacteria</taxon>
        <taxon>Bacillati</taxon>
        <taxon>Actinomycetota</taxon>
        <taxon>Actinomycetes</taxon>
        <taxon>Pseudonocardiales</taxon>
        <taxon>Pseudonocardiaceae</taxon>
        <taxon>Saccharopolyspora</taxon>
    </lineage>
</organism>
<dbReference type="NCBIfam" id="TIGR01573">
    <property type="entry name" value="cas2"/>
    <property type="match status" value="1"/>
</dbReference>
<evidence type="ECO:0000256" key="8">
    <source>
        <dbReference type="ARBA" id="ARBA00023118"/>
    </source>
</evidence>
<comment type="caution">
    <text evidence="11">The sequence shown here is derived from an EMBL/GenBank/DDBJ whole genome shotgun (WGS) entry which is preliminary data.</text>
</comment>
<comment type="function">
    <text evidence="9">CRISPR (clustered regularly interspaced short palindromic repeat), is an adaptive immune system that provides protection against mobile genetic elements (viruses, transposable elements and conjugative plasmids). CRISPR clusters contain sequences complementary to antecedent mobile elements and target invading nucleic acids. CRISPR clusters are transcribed and processed into CRISPR RNA (crRNA). Functions as a ssRNA-specific endoribonuclease. Involved in the integration of spacer DNA into the CRISPR cassette.</text>
</comment>
<keyword evidence="4 9" id="KW-0479">Metal-binding</keyword>